<accession>M5R851</accession>
<dbReference type="Proteomes" id="UP000011991">
    <property type="component" value="Unassembled WGS sequence"/>
</dbReference>
<evidence type="ECO:0000313" key="2">
    <source>
        <dbReference type="Proteomes" id="UP000011991"/>
    </source>
</evidence>
<evidence type="ECO:0000313" key="1">
    <source>
        <dbReference type="EMBL" id="EMI15565.1"/>
    </source>
</evidence>
<comment type="caution">
    <text evidence="1">The sequence shown here is derived from an EMBL/GenBank/DDBJ whole genome shotgun (WGS) entry which is preliminary data.</text>
</comment>
<name>M5R851_9BACT</name>
<organism evidence="1 2">
    <name type="scientific">Rhodopirellula maiorica SM1</name>
    <dbReference type="NCBI Taxonomy" id="1265738"/>
    <lineage>
        <taxon>Bacteria</taxon>
        <taxon>Pseudomonadati</taxon>
        <taxon>Planctomycetota</taxon>
        <taxon>Planctomycetia</taxon>
        <taxon>Pirellulales</taxon>
        <taxon>Pirellulaceae</taxon>
        <taxon>Novipirellula</taxon>
    </lineage>
</organism>
<dbReference type="AlphaFoldDB" id="M5R851"/>
<proteinExistence type="predicted"/>
<sequence length="62" mass="6954">MLWESRIQMMPGTRIQMMPGSGDGPMGNVEPRIKATEPVFAANKLMVYWVSPVVWTKACRDG</sequence>
<keyword evidence="2" id="KW-1185">Reference proteome</keyword>
<reference evidence="1 2" key="1">
    <citation type="journal article" date="2013" name="Mar. Genomics">
        <title>Expression of sulfatases in Rhodopirellula baltica and the diversity of sulfatases in the genus Rhodopirellula.</title>
        <authorList>
            <person name="Wegner C.E."/>
            <person name="Richter-Heitmann T."/>
            <person name="Klindworth A."/>
            <person name="Klockow C."/>
            <person name="Richter M."/>
            <person name="Achstetter T."/>
            <person name="Glockner F.O."/>
            <person name="Harder J."/>
        </authorList>
    </citation>
    <scope>NUCLEOTIDE SEQUENCE [LARGE SCALE GENOMIC DNA]</scope>
    <source>
        <strain evidence="1 2">SM1</strain>
    </source>
</reference>
<protein>
    <submittedName>
        <fullName evidence="1">Uncharacterized protein</fullName>
    </submittedName>
</protein>
<dbReference type="PATRIC" id="fig|1265738.3.peg.7491"/>
<dbReference type="EMBL" id="ANOG01001067">
    <property type="protein sequence ID" value="EMI15565.1"/>
    <property type="molecule type" value="Genomic_DNA"/>
</dbReference>
<gene>
    <name evidence="1" type="ORF">RMSM_07510</name>
</gene>